<reference evidence="1" key="1">
    <citation type="submission" date="2020-10" db="EMBL/GenBank/DDBJ databases">
        <authorList>
            <person name="Castelo-Branco R."/>
            <person name="Eusebio N."/>
            <person name="Adriana R."/>
            <person name="Vieira A."/>
            <person name="Brugerolle De Fraissinette N."/>
            <person name="Rezende De Castro R."/>
            <person name="Schneider M.P."/>
            <person name="Vasconcelos V."/>
            <person name="Leao P.N."/>
        </authorList>
    </citation>
    <scope>NUCLEOTIDE SEQUENCE</scope>
    <source>
        <strain evidence="1">LEGE 11479</strain>
    </source>
</reference>
<protein>
    <submittedName>
        <fullName evidence="1">Uncharacterized protein</fullName>
    </submittedName>
</protein>
<dbReference type="Gene3D" id="6.10.250.330">
    <property type="match status" value="1"/>
</dbReference>
<keyword evidence="2" id="KW-1185">Reference proteome</keyword>
<dbReference type="RefSeq" id="WP_193992764.1">
    <property type="nucleotide sequence ID" value="NZ_JADEXP010000058.1"/>
</dbReference>
<gene>
    <name evidence="1" type="ORF">IQ260_08985</name>
</gene>
<sequence length="74" mass="8576">MQTTYRLNASELNQDFLEGLKATFQNQEIEILVYTVDETDYLLKSPANRERLLTAKNNIEAGNNRISIQLEELE</sequence>
<evidence type="ECO:0000313" key="1">
    <source>
        <dbReference type="EMBL" id="MBE9066786.1"/>
    </source>
</evidence>
<proteinExistence type="predicted"/>
<dbReference type="Proteomes" id="UP000615026">
    <property type="component" value="Unassembled WGS sequence"/>
</dbReference>
<name>A0A928X2W8_LEPEC</name>
<accession>A0A928X2W8</accession>
<dbReference type="EMBL" id="JADEXP010000058">
    <property type="protein sequence ID" value="MBE9066786.1"/>
    <property type="molecule type" value="Genomic_DNA"/>
</dbReference>
<evidence type="ECO:0000313" key="2">
    <source>
        <dbReference type="Proteomes" id="UP000615026"/>
    </source>
</evidence>
<comment type="caution">
    <text evidence="1">The sequence shown here is derived from an EMBL/GenBank/DDBJ whole genome shotgun (WGS) entry which is preliminary data.</text>
</comment>
<dbReference type="AlphaFoldDB" id="A0A928X2W8"/>
<organism evidence="1 2">
    <name type="scientific">Leptolyngbya cf. ectocarpi LEGE 11479</name>
    <dbReference type="NCBI Taxonomy" id="1828722"/>
    <lineage>
        <taxon>Bacteria</taxon>
        <taxon>Bacillati</taxon>
        <taxon>Cyanobacteriota</taxon>
        <taxon>Cyanophyceae</taxon>
        <taxon>Leptolyngbyales</taxon>
        <taxon>Leptolyngbyaceae</taxon>
        <taxon>Leptolyngbya group</taxon>
        <taxon>Leptolyngbya</taxon>
    </lineage>
</organism>